<evidence type="ECO:0000313" key="1">
    <source>
        <dbReference type="EnsemblMetazoa" id="AARA012067-PA"/>
    </source>
</evidence>
<dbReference type="VEuPathDB" id="VectorBase:AARA012067"/>
<protein>
    <submittedName>
        <fullName evidence="1">Uncharacterized protein</fullName>
    </submittedName>
</protein>
<dbReference type="Proteomes" id="UP000075840">
    <property type="component" value="Unassembled WGS sequence"/>
</dbReference>
<reference evidence="1" key="1">
    <citation type="submission" date="2022-08" db="UniProtKB">
        <authorList>
            <consortium name="EnsemblMetazoa"/>
        </authorList>
    </citation>
    <scope>IDENTIFICATION</scope>
    <source>
        <strain evidence="1">Dongola</strain>
    </source>
</reference>
<name>A0A182IEP0_ANOAR</name>
<dbReference type="EMBL" id="APCN01009322">
    <property type="status" value="NOT_ANNOTATED_CDS"/>
    <property type="molecule type" value="Genomic_DNA"/>
</dbReference>
<sequence length="130" mass="13994">MCPECTVVVRGITVARCALASSSSSPSSCAPCTAVHRQRHHGRPCAAVPAERSKRARHHGRPLLSRTLTPQRQQHPESCLISIIGVRCNNNNTNNNNTDNNNTAAAATERANAAHRLPPVAARNAHPVER</sequence>
<evidence type="ECO:0000313" key="2">
    <source>
        <dbReference type="Proteomes" id="UP000075840"/>
    </source>
</evidence>
<organism evidence="1 2">
    <name type="scientific">Anopheles arabiensis</name>
    <name type="common">Mosquito</name>
    <dbReference type="NCBI Taxonomy" id="7173"/>
    <lineage>
        <taxon>Eukaryota</taxon>
        <taxon>Metazoa</taxon>
        <taxon>Ecdysozoa</taxon>
        <taxon>Arthropoda</taxon>
        <taxon>Hexapoda</taxon>
        <taxon>Insecta</taxon>
        <taxon>Pterygota</taxon>
        <taxon>Neoptera</taxon>
        <taxon>Endopterygota</taxon>
        <taxon>Diptera</taxon>
        <taxon>Nematocera</taxon>
        <taxon>Culicoidea</taxon>
        <taxon>Culicidae</taxon>
        <taxon>Anophelinae</taxon>
        <taxon>Anopheles</taxon>
    </lineage>
</organism>
<keyword evidence="2" id="KW-1185">Reference proteome</keyword>
<dbReference type="AlphaFoldDB" id="A0A182IEP0"/>
<proteinExistence type="predicted"/>
<dbReference type="EnsemblMetazoa" id="AARA012067-RA">
    <property type="protein sequence ID" value="AARA012067-PA"/>
    <property type="gene ID" value="AARA012067"/>
</dbReference>
<accession>A0A182IEP0</accession>